<evidence type="ECO:0000313" key="2">
    <source>
        <dbReference type="EMBL" id="SNT01752.1"/>
    </source>
</evidence>
<dbReference type="EMBL" id="FZOG01000008">
    <property type="protein sequence ID" value="SNT01752.1"/>
    <property type="molecule type" value="Genomic_DNA"/>
</dbReference>
<organism evidence="2 3">
    <name type="scientific">Pseudomonas segetis</name>
    <dbReference type="NCBI Taxonomy" id="298908"/>
    <lineage>
        <taxon>Bacteria</taxon>
        <taxon>Pseudomonadati</taxon>
        <taxon>Pseudomonadota</taxon>
        <taxon>Gammaproteobacteria</taxon>
        <taxon>Pseudomonadales</taxon>
        <taxon>Pseudomonadaceae</taxon>
        <taxon>Pseudomonas</taxon>
    </lineage>
</organism>
<proteinExistence type="predicted"/>
<gene>
    <name evidence="2" type="ORF">SAMN05216255_4213</name>
</gene>
<feature type="coiled-coil region" evidence="1">
    <location>
        <begin position="50"/>
        <end position="98"/>
    </location>
</feature>
<accession>A0A239J7V9</accession>
<keyword evidence="1" id="KW-0175">Coiled coil</keyword>
<dbReference type="Pfam" id="PF20567">
    <property type="entry name" value="DUF6776"/>
    <property type="match status" value="1"/>
</dbReference>
<dbReference type="AlphaFoldDB" id="A0A239J7V9"/>
<dbReference type="Proteomes" id="UP000242915">
    <property type="component" value="Unassembled WGS sequence"/>
</dbReference>
<name>A0A239J7V9_9PSED</name>
<evidence type="ECO:0000313" key="3">
    <source>
        <dbReference type="Proteomes" id="UP000242915"/>
    </source>
</evidence>
<evidence type="ECO:0000256" key="1">
    <source>
        <dbReference type="SAM" id="Coils"/>
    </source>
</evidence>
<protein>
    <submittedName>
        <fullName evidence="2">Uncharacterized protein</fullName>
    </submittedName>
</protein>
<dbReference type="InterPro" id="IPR046703">
    <property type="entry name" value="DUF6776"/>
</dbReference>
<sequence>MAGWEVRPSGPDRSGRMRFLLLVLLLALPAAFYAGMYWERQQTLALSAEIKPMAKRLSEQERQLDDLRAQIAIATSGARVAEKANEQNRLTIKLLEEQIFKQQQDLSFYKGVLAPASRRKGLRIRTFELQATEKPQRFRYKVLLSRVGKDDSPLSGQLHITVEGSQGAKDKVVLELASLTRSEFVTFKGKLIPYTFKHFKSIPDAGRFAELELPAGFEPSQIRVRAEIKGEKPLERTFKWLDKE</sequence>
<keyword evidence="3" id="KW-1185">Reference proteome</keyword>
<reference evidence="3" key="1">
    <citation type="submission" date="2017-06" db="EMBL/GenBank/DDBJ databases">
        <authorList>
            <person name="Varghese N."/>
            <person name="Submissions S."/>
        </authorList>
    </citation>
    <scope>NUCLEOTIDE SEQUENCE [LARGE SCALE GENOMIC DNA]</scope>
    <source>
        <strain evidence="3">CIP 108523</strain>
    </source>
</reference>